<dbReference type="Proteomes" id="UP000275727">
    <property type="component" value="Chromosome"/>
</dbReference>
<sequence length="240" mass="27124">MKRVDGLAYEALAEMLSTAAPPVDRRRASAWARFLMSLLHRHPARIALLRQAVELNMDETVESVRQQYPSLRGKDDPESFEEYIANSRGRLQDGVLALLLTRIVDSEKVGNALLAMTWAVGAAQRTRFRFLTSDRPLMTSNGLGHRESLLVLPISPQSYFIAARRTETIETFRLNKPDDVIAGVNHAICLQAEEFVIGHDEAQKRFVDNRLGGSPLHPVVRDSRGSIFWENPHKFDPWIP</sequence>
<proteinExistence type="predicted"/>
<dbReference type="AlphaFoldDB" id="A0AAD1D456"/>
<dbReference type="Pfam" id="PF14022">
    <property type="entry name" value="DUF4238"/>
    <property type="match status" value="1"/>
</dbReference>
<evidence type="ECO:0000313" key="1">
    <source>
        <dbReference type="EMBL" id="BBE33410.1"/>
    </source>
</evidence>
<dbReference type="EMBL" id="AP018711">
    <property type="protein sequence ID" value="BBE33410.1"/>
    <property type="molecule type" value="Genomic_DNA"/>
</dbReference>
<accession>A0AAD1D456</accession>
<protein>
    <recommendedName>
        <fullName evidence="3">DUF4238 domain-containing protein</fullName>
    </recommendedName>
</protein>
<dbReference type="KEGG" id="smic:SmB9_10680"/>
<gene>
    <name evidence="1" type="ORF">SmB9_10680</name>
</gene>
<evidence type="ECO:0008006" key="3">
    <source>
        <dbReference type="Google" id="ProtNLM"/>
    </source>
</evidence>
<reference evidence="1 2" key="1">
    <citation type="submission" date="2018-06" db="EMBL/GenBank/DDBJ databases">
        <title>Complete Genome Sequence of the Microcystin-Degrading Bacterium Sphingosinicella microcystinivorans Strain B-9.</title>
        <authorList>
            <person name="Jin H."/>
            <person name="Nishizawa T."/>
            <person name="Guo Y."/>
            <person name="Nishizawa A."/>
            <person name="Park H."/>
            <person name="Kato H."/>
            <person name="Tsuji K."/>
            <person name="Harada K."/>
        </authorList>
    </citation>
    <scope>NUCLEOTIDE SEQUENCE [LARGE SCALE GENOMIC DNA]</scope>
    <source>
        <strain evidence="1 2">B9</strain>
    </source>
</reference>
<organism evidence="1 2">
    <name type="scientific">Sphingosinicella microcystinivorans</name>
    <dbReference type="NCBI Taxonomy" id="335406"/>
    <lineage>
        <taxon>Bacteria</taxon>
        <taxon>Pseudomonadati</taxon>
        <taxon>Pseudomonadota</taxon>
        <taxon>Alphaproteobacteria</taxon>
        <taxon>Sphingomonadales</taxon>
        <taxon>Sphingosinicellaceae</taxon>
        <taxon>Sphingosinicella</taxon>
    </lineage>
</organism>
<name>A0AAD1D456_SPHMI</name>
<dbReference type="InterPro" id="IPR025332">
    <property type="entry name" value="DUF4238"/>
</dbReference>
<evidence type="ECO:0000313" key="2">
    <source>
        <dbReference type="Proteomes" id="UP000275727"/>
    </source>
</evidence>